<dbReference type="SUPFAM" id="SSF48371">
    <property type="entry name" value="ARM repeat"/>
    <property type="match status" value="1"/>
</dbReference>
<accession>A0A644WZR1</accession>
<dbReference type="EMBL" id="VSSQ01001541">
    <property type="protein sequence ID" value="MPM09197.1"/>
    <property type="molecule type" value="Genomic_DNA"/>
</dbReference>
<dbReference type="PANTHER" id="PTHR34070">
    <property type="entry name" value="ARMADILLO-TYPE FOLD"/>
    <property type="match status" value="1"/>
</dbReference>
<protein>
    <recommendedName>
        <fullName evidence="2">DNA alkylation repair enzyme</fullName>
    </recommendedName>
</protein>
<dbReference type="InterPro" id="IPR016024">
    <property type="entry name" value="ARM-type_fold"/>
</dbReference>
<reference evidence="1" key="1">
    <citation type="submission" date="2019-08" db="EMBL/GenBank/DDBJ databases">
        <authorList>
            <person name="Kucharzyk K."/>
            <person name="Murdoch R.W."/>
            <person name="Higgins S."/>
            <person name="Loffler F."/>
        </authorList>
    </citation>
    <scope>NUCLEOTIDE SEQUENCE</scope>
</reference>
<dbReference type="CDD" id="cd06561">
    <property type="entry name" value="AlkD_like"/>
    <property type="match status" value="1"/>
</dbReference>
<name>A0A644WZR1_9ZZZZ</name>
<evidence type="ECO:0000313" key="1">
    <source>
        <dbReference type="EMBL" id="MPM09197.1"/>
    </source>
</evidence>
<comment type="caution">
    <text evidence="1">The sequence shown here is derived from an EMBL/GenBank/DDBJ whole genome shotgun (WGS) entry which is preliminary data.</text>
</comment>
<gene>
    <name evidence="1" type="ORF">SDC9_55513</name>
</gene>
<organism evidence="1">
    <name type="scientific">bioreactor metagenome</name>
    <dbReference type="NCBI Taxonomy" id="1076179"/>
    <lineage>
        <taxon>unclassified sequences</taxon>
        <taxon>metagenomes</taxon>
        <taxon>ecological metagenomes</taxon>
    </lineage>
</organism>
<dbReference type="Gene3D" id="1.25.10.90">
    <property type="match status" value="1"/>
</dbReference>
<dbReference type="Pfam" id="PF08713">
    <property type="entry name" value="DNA_alkylation"/>
    <property type="match status" value="1"/>
</dbReference>
<proteinExistence type="predicted"/>
<dbReference type="PANTHER" id="PTHR34070:SF1">
    <property type="entry name" value="DNA ALKYLATION REPAIR PROTEIN"/>
    <property type="match status" value="1"/>
</dbReference>
<evidence type="ECO:0008006" key="2">
    <source>
        <dbReference type="Google" id="ProtNLM"/>
    </source>
</evidence>
<sequence>MEVNLSEEINLKIRQELVNLSEENYREFSSKLLPGVKNILGVRLPNLRRIAKEIAKDDWRSYLNSPRDYYFEEIMLQGMVVGYIKDVDIDEILEVIRKYVAKINNWSVCDSFCNGLKFTNNNKEKVWEFIQKYILSKNEFEVRFAIVMLLNYYIEEDYIKLVLSKLDKIKHEGYYVKMAVAWAISVCYVKYDELTIKYLRKNSLDNFTYNKTLQKICESLKVSKENKVIIKSMKRK</sequence>
<dbReference type="InterPro" id="IPR014825">
    <property type="entry name" value="DNA_alkylation"/>
</dbReference>
<dbReference type="AlphaFoldDB" id="A0A644WZR1"/>